<comment type="caution">
    <text evidence="1">The sequence shown here is derived from an EMBL/GenBank/DDBJ whole genome shotgun (WGS) entry which is preliminary data.</text>
</comment>
<reference evidence="1 2" key="1">
    <citation type="submission" date="2023-02" db="EMBL/GenBank/DDBJ databases">
        <title>Dictyobacter halimunensis sp. nov., a new member of the class Ktedonobacteria from forest soil in a geothermal area.</title>
        <authorList>
            <person name="Rachmania M.K."/>
            <person name="Ningsih F."/>
            <person name="Sakai Y."/>
            <person name="Yabe S."/>
            <person name="Yokota A."/>
            <person name="Sjamsuridzal W."/>
        </authorList>
    </citation>
    <scope>NUCLEOTIDE SEQUENCE [LARGE SCALE GENOMIC DNA]</scope>
    <source>
        <strain evidence="1 2">S3.2.2.5</strain>
    </source>
</reference>
<sequence>MAEKEYLFKLLYRAFLDIRVASYSKDCHTCFVLADIFHTVPLQMNQAEKGEQSYADIVIWIQKKCEEKSCLSWLENANADIAKRL</sequence>
<dbReference type="RefSeq" id="WP_338247800.1">
    <property type="nucleotide sequence ID" value="NZ_BSRI01000001.1"/>
</dbReference>
<evidence type="ECO:0000313" key="1">
    <source>
        <dbReference type="EMBL" id="GLV54088.1"/>
    </source>
</evidence>
<dbReference type="EMBL" id="BSRI01000001">
    <property type="protein sequence ID" value="GLV54088.1"/>
    <property type="molecule type" value="Genomic_DNA"/>
</dbReference>
<name>A0ABQ6FNH9_9CHLR</name>
<protein>
    <submittedName>
        <fullName evidence="1">Uncharacterized protein</fullName>
    </submittedName>
</protein>
<gene>
    <name evidence="1" type="ORF">KDH_09370</name>
</gene>
<organism evidence="1 2">
    <name type="scientific">Dictyobacter halimunensis</name>
    <dbReference type="NCBI Taxonomy" id="3026934"/>
    <lineage>
        <taxon>Bacteria</taxon>
        <taxon>Bacillati</taxon>
        <taxon>Chloroflexota</taxon>
        <taxon>Ktedonobacteria</taxon>
        <taxon>Ktedonobacterales</taxon>
        <taxon>Dictyobacteraceae</taxon>
        <taxon>Dictyobacter</taxon>
    </lineage>
</organism>
<evidence type="ECO:0000313" key="2">
    <source>
        <dbReference type="Proteomes" id="UP001344906"/>
    </source>
</evidence>
<dbReference type="Proteomes" id="UP001344906">
    <property type="component" value="Unassembled WGS sequence"/>
</dbReference>
<keyword evidence="2" id="KW-1185">Reference proteome</keyword>
<accession>A0ABQ6FNH9</accession>
<proteinExistence type="predicted"/>